<gene>
    <name evidence="1" type="ORF">RHMOL_Rhmol03G0248200</name>
</gene>
<comment type="caution">
    <text evidence="1">The sequence shown here is derived from an EMBL/GenBank/DDBJ whole genome shotgun (WGS) entry which is preliminary data.</text>
</comment>
<evidence type="ECO:0000313" key="2">
    <source>
        <dbReference type="Proteomes" id="UP001062846"/>
    </source>
</evidence>
<proteinExistence type="predicted"/>
<protein>
    <submittedName>
        <fullName evidence="1">Uncharacterized protein</fullName>
    </submittedName>
</protein>
<reference evidence="1" key="1">
    <citation type="submission" date="2022-02" db="EMBL/GenBank/DDBJ databases">
        <title>Plant Genome Project.</title>
        <authorList>
            <person name="Zhang R.-G."/>
        </authorList>
    </citation>
    <scope>NUCLEOTIDE SEQUENCE</scope>
    <source>
        <strain evidence="1">AT1</strain>
    </source>
</reference>
<sequence length="92" mass="10002">MIVISLCISAVIKTIIFNISHQKKLPPGPTTVPVIGNFFWLLRAPFSEYPSAFRALRAKHGPIFTLRVGSSPAIFICTPTLAHQALVENGAT</sequence>
<dbReference type="EMBL" id="CM046390">
    <property type="protein sequence ID" value="KAI8565300.1"/>
    <property type="molecule type" value="Genomic_DNA"/>
</dbReference>
<keyword evidence="2" id="KW-1185">Reference proteome</keyword>
<evidence type="ECO:0000313" key="1">
    <source>
        <dbReference type="EMBL" id="KAI8565300.1"/>
    </source>
</evidence>
<dbReference type="Proteomes" id="UP001062846">
    <property type="component" value="Chromosome 3"/>
</dbReference>
<accession>A0ACC0PIF5</accession>
<name>A0ACC0PIF5_RHOML</name>
<organism evidence="1 2">
    <name type="scientific">Rhododendron molle</name>
    <name type="common">Chinese azalea</name>
    <name type="synonym">Azalea mollis</name>
    <dbReference type="NCBI Taxonomy" id="49168"/>
    <lineage>
        <taxon>Eukaryota</taxon>
        <taxon>Viridiplantae</taxon>
        <taxon>Streptophyta</taxon>
        <taxon>Embryophyta</taxon>
        <taxon>Tracheophyta</taxon>
        <taxon>Spermatophyta</taxon>
        <taxon>Magnoliopsida</taxon>
        <taxon>eudicotyledons</taxon>
        <taxon>Gunneridae</taxon>
        <taxon>Pentapetalae</taxon>
        <taxon>asterids</taxon>
        <taxon>Ericales</taxon>
        <taxon>Ericaceae</taxon>
        <taxon>Ericoideae</taxon>
        <taxon>Rhodoreae</taxon>
        <taxon>Rhododendron</taxon>
    </lineage>
</organism>